<dbReference type="PANTHER" id="PTHR30244">
    <property type="entry name" value="TRANSAMINASE"/>
    <property type="match status" value="1"/>
</dbReference>
<dbReference type="InterPro" id="IPR015421">
    <property type="entry name" value="PyrdxlP-dep_Trfase_major"/>
</dbReference>
<dbReference type="GO" id="GO:0030170">
    <property type="term" value="F:pyridoxal phosphate binding"/>
    <property type="evidence" value="ECO:0007669"/>
    <property type="project" value="TreeGrafter"/>
</dbReference>
<dbReference type="Gene3D" id="3.40.640.10">
    <property type="entry name" value="Type I PLP-dependent aspartate aminotransferase-like (Major domain)"/>
    <property type="match status" value="1"/>
</dbReference>
<comment type="similarity">
    <text evidence="2 3">Belongs to the DegT/DnrJ/EryC1 family.</text>
</comment>
<dbReference type="InterPro" id="IPR015422">
    <property type="entry name" value="PyrdxlP-dep_Trfase_small"/>
</dbReference>
<keyword evidence="1 3" id="KW-0663">Pyridoxal phosphate</keyword>
<accession>A0A017SXE5</accession>
<name>A0A017SXE5_9BACT</name>
<reference evidence="5 6" key="1">
    <citation type="submission" date="2013-05" db="EMBL/GenBank/DDBJ databases">
        <title>Genome assembly of Chondromyces apiculatus DSM 436.</title>
        <authorList>
            <person name="Sharma G."/>
            <person name="Khatri I."/>
            <person name="Kaur C."/>
            <person name="Mayilraj S."/>
            <person name="Subramanian S."/>
        </authorList>
    </citation>
    <scope>NUCLEOTIDE SEQUENCE [LARGE SCALE GENOMIC DNA]</scope>
    <source>
        <strain evidence="5 6">DSM 436</strain>
    </source>
</reference>
<evidence type="ECO:0000313" key="6">
    <source>
        <dbReference type="Proteomes" id="UP000019678"/>
    </source>
</evidence>
<dbReference type="AlphaFoldDB" id="A0A017SXE5"/>
<dbReference type="Gene3D" id="3.90.1150.10">
    <property type="entry name" value="Aspartate Aminotransferase, domain 1"/>
    <property type="match status" value="1"/>
</dbReference>
<dbReference type="PANTHER" id="PTHR30244:SF36">
    <property type="entry name" value="3-OXO-GLUCOSE-6-PHOSPHATE:GLUTAMATE AMINOTRANSFERASE"/>
    <property type="match status" value="1"/>
</dbReference>
<keyword evidence="6" id="KW-1185">Reference proteome</keyword>
<evidence type="ECO:0000313" key="5">
    <source>
        <dbReference type="EMBL" id="EYF00976.1"/>
    </source>
</evidence>
<sequence>MSFHPSVMIGDAPSGIHVWGDTRSLFALQQRECPDGRRPVLAPLRVNERLARALDALEGRDLERLLQQGPASCGVIRFLPADQLLPEEEPWPALGSLRETPSSRSPTADAQIDRLEAELGAFLGRHMIATSSSAGGMIIALSALGVGPGDEVLLPANSFIGTENAILACGATPVLVDSDPCDLNLDPACIEEKITRRTRAIFAVDNHGKAANVAAIRQVADTHGLKVVLDACQSLGVMESMRHADAAVYSLNVYRNFGACSKGGAIAVADLDLARRCRSSSDSTQGSETKAARMHPFGSTSRLDGTQAAVASRRLPHLTLNNLRRMLLARRYLRALEPLATRGRLLLPAFSDDRGYRIFTVQVLPPWSRDEIRRRLLERSRVETAVYYPVLTHLQPTQHHRRLFEGVSLPQVETAQARILSLPLHNNLTLASQDRVVAALEAAFA</sequence>
<dbReference type="SUPFAM" id="SSF53383">
    <property type="entry name" value="PLP-dependent transferases"/>
    <property type="match status" value="1"/>
</dbReference>
<evidence type="ECO:0008006" key="7">
    <source>
        <dbReference type="Google" id="ProtNLM"/>
    </source>
</evidence>
<gene>
    <name evidence="5" type="ORF">CAP_8844</name>
</gene>
<evidence type="ECO:0000256" key="3">
    <source>
        <dbReference type="RuleBase" id="RU004508"/>
    </source>
</evidence>
<organism evidence="5 6">
    <name type="scientific">Chondromyces apiculatus DSM 436</name>
    <dbReference type="NCBI Taxonomy" id="1192034"/>
    <lineage>
        <taxon>Bacteria</taxon>
        <taxon>Pseudomonadati</taxon>
        <taxon>Myxococcota</taxon>
        <taxon>Polyangia</taxon>
        <taxon>Polyangiales</taxon>
        <taxon>Polyangiaceae</taxon>
        <taxon>Chondromyces</taxon>
    </lineage>
</organism>
<dbReference type="InterPro" id="IPR015424">
    <property type="entry name" value="PyrdxlP-dep_Trfase"/>
</dbReference>
<protein>
    <recommendedName>
        <fullName evidence="7">DegT/DnrJ/EryC1/StrS aminotransferase</fullName>
    </recommendedName>
</protein>
<dbReference type="Proteomes" id="UP000019678">
    <property type="component" value="Unassembled WGS sequence"/>
</dbReference>
<dbReference type="GO" id="GO:0000271">
    <property type="term" value="P:polysaccharide biosynthetic process"/>
    <property type="evidence" value="ECO:0007669"/>
    <property type="project" value="TreeGrafter"/>
</dbReference>
<dbReference type="eggNOG" id="COG0399">
    <property type="taxonomic scope" value="Bacteria"/>
</dbReference>
<dbReference type="EMBL" id="ASRX01000093">
    <property type="protein sequence ID" value="EYF00976.1"/>
    <property type="molecule type" value="Genomic_DNA"/>
</dbReference>
<dbReference type="RefSeq" id="WP_156041518.1">
    <property type="nucleotide sequence ID" value="NZ_ASRX01000093.1"/>
</dbReference>
<evidence type="ECO:0000256" key="2">
    <source>
        <dbReference type="ARBA" id="ARBA00037999"/>
    </source>
</evidence>
<dbReference type="STRING" id="1192034.CAP_8844"/>
<dbReference type="GO" id="GO:0008483">
    <property type="term" value="F:transaminase activity"/>
    <property type="evidence" value="ECO:0007669"/>
    <property type="project" value="TreeGrafter"/>
</dbReference>
<evidence type="ECO:0000256" key="4">
    <source>
        <dbReference type="SAM" id="MobiDB-lite"/>
    </source>
</evidence>
<proteinExistence type="inferred from homology"/>
<feature type="region of interest" description="Disordered" evidence="4">
    <location>
        <begin position="279"/>
        <end position="298"/>
    </location>
</feature>
<dbReference type="InterPro" id="IPR000653">
    <property type="entry name" value="DegT/StrS_aminotransferase"/>
</dbReference>
<comment type="caution">
    <text evidence="5">The sequence shown here is derived from an EMBL/GenBank/DDBJ whole genome shotgun (WGS) entry which is preliminary data.</text>
</comment>
<dbReference type="Pfam" id="PF01041">
    <property type="entry name" value="DegT_DnrJ_EryC1"/>
    <property type="match status" value="1"/>
</dbReference>
<evidence type="ECO:0000256" key="1">
    <source>
        <dbReference type="ARBA" id="ARBA00022898"/>
    </source>
</evidence>
<dbReference type="OrthoDB" id="9766188at2"/>